<evidence type="ECO:0000313" key="1">
    <source>
        <dbReference type="EMBL" id="KAJ1182441.1"/>
    </source>
</evidence>
<dbReference type="AlphaFoldDB" id="A0AAV7U232"/>
<protein>
    <submittedName>
        <fullName evidence="1">Uncharacterized protein</fullName>
    </submittedName>
</protein>
<name>A0AAV7U232_PLEWA</name>
<comment type="caution">
    <text evidence="1">The sequence shown here is derived from an EMBL/GenBank/DDBJ whole genome shotgun (WGS) entry which is preliminary data.</text>
</comment>
<dbReference type="EMBL" id="JANPWB010000006">
    <property type="protein sequence ID" value="KAJ1182441.1"/>
    <property type="molecule type" value="Genomic_DNA"/>
</dbReference>
<evidence type="ECO:0000313" key="2">
    <source>
        <dbReference type="Proteomes" id="UP001066276"/>
    </source>
</evidence>
<dbReference type="Proteomes" id="UP001066276">
    <property type="component" value="Chromosome 3_2"/>
</dbReference>
<proteinExistence type="predicted"/>
<sequence>MKAHFHRCVKECNRRRGGGHASLPGLFPDGGEAEMRCNYVGFAKMKALVLLTARLPRTPLPFAELSPLADAFYFYNLSLFPTDLPLWAEQGGHIKNWDAQRAVSGGEEMRRQDSHVKADKSLFCAGQDQALMLAPCGY</sequence>
<reference evidence="1" key="1">
    <citation type="journal article" date="2022" name="bioRxiv">
        <title>Sequencing and chromosome-scale assembly of the giantPleurodeles waltlgenome.</title>
        <authorList>
            <person name="Brown T."/>
            <person name="Elewa A."/>
            <person name="Iarovenko S."/>
            <person name="Subramanian E."/>
            <person name="Araus A.J."/>
            <person name="Petzold A."/>
            <person name="Susuki M."/>
            <person name="Suzuki K.-i.T."/>
            <person name="Hayashi T."/>
            <person name="Toyoda A."/>
            <person name="Oliveira C."/>
            <person name="Osipova E."/>
            <person name="Leigh N.D."/>
            <person name="Simon A."/>
            <person name="Yun M.H."/>
        </authorList>
    </citation>
    <scope>NUCLEOTIDE SEQUENCE</scope>
    <source>
        <strain evidence="1">20211129_DDA</strain>
        <tissue evidence="1">Liver</tissue>
    </source>
</reference>
<keyword evidence="2" id="KW-1185">Reference proteome</keyword>
<organism evidence="1 2">
    <name type="scientific">Pleurodeles waltl</name>
    <name type="common">Iberian ribbed newt</name>
    <dbReference type="NCBI Taxonomy" id="8319"/>
    <lineage>
        <taxon>Eukaryota</taxon>
        <taxon>Metazoa</taxon>
        <taxon>Chordata</taxon>
        <taxon>Craniata</taxon>
        <taxon>Vertebrata</taxon>
        <taxon>Euteleostomi</taxon>
        <taxon>Amphibia</taxon>
        <taxon>Batrachia</taxon>
        <taxon>Caudata</taxon>
        <taxon>Salamandroidea</taxon>
        <taxon>Salamandridae</taxon>
        <taxon>Pleurodelinae</taxon>
        <taxon>Pleurodeles</taxon>
    </lineage>
</organism>
<accession>A0AAV7U232</accession>
<gene>
    <name evidence="1" type="ORF">NDU88_007631</name>
</gene>